<proteinExistence type="predicted"/>
<evidence type="ECO:0000313" key="2">
    <source>
        <dbReference type="EMBL" id="MBB5273567.1"/>
    </source>
</evidence>
<dbReference type="PANTHER" id="PTHR36698">
    <property type="entry name" value="BLL5892 PROTEIN"/>
    <property type="match status" value="1"/>
</dbReference>
<gene>
    <name evidence="2" type="ORF">HNQ70_003597</name>
</gene>
<dbReference type="EMBL" id="JACHGB010000007">
    <property type="protein sequence ID" value="MBB5273567.1"/>
    <property type="molecule type" value="Genomic_DNA"/>
</dbReference>
<dbReference type="RefSeq" id="WP_183970316.1">
    <property type="nucleotide sequence ID" value="NZ_BAABEW010000020.1"/>
</dbReference>
<organism evidence="2 3">
    <name type="scientific">Quisquiliibacterium transsilvanicum</name>
    <dbReference type="NCBI Taxonomy" id="1549638"/>
    <lineage>
        <taxon>Bacteria</taxon>
        <taxon>Pseudomonadati</taxon>
        <taxon>Pseudomonadota</taxon>
        <taxon>Betaproteobacteria</taxon>
        <taxon>Burkholderiales</taxon>
        <taxon>Burkholderiaceae</taxon>
        <taxon>Quisquiliibacterium</taxon>
    </lineage>
</organism>
<dbReference type="Proteomes" id="UP000532440">
    <property type="component" value="Unassembled WGS sequence"/>
</dbReference>
<sequence length="331" mass="35216">MEPETRYPVIGAIVLLLALGAAFAFTWWARDGAADAPYYVVVFDRQSVEGLQVGSDVSMRGVKVGRVERFTLGSENINRVKVLVRVDRQTPVSENSSAVVARNFLTGLARINLVTPGEPGPQLTHVPPGEDYPVIPEGTSGMDQIAESANRLALSGEEALANLNRLMTPENREAFGQTLAATRDIAVGLSERLDGLDRTLAGVDASVRAFGETNRSIAAAAQQANVLMRDAGTTLGEARTTLSEGTVAIRDARGSLAEFTRLARTLEREAGEFGARASGAADTGLLELRATAQETRRAAELLSQALERLSEPRSALIGPGARELGPGERLP</sequence>
<dbReference type="AlphaFoldDB" id="A0A7W8MAE2"/>
<comment type="caution">
    <text evidence="2">The sequence shown here is derived from an EMBL/GenBank/DDBJ whole genome shotgun (WGS) entry which is preliminary data.</text>
</comment>
<feature type="domain" description="Mce/MlaD" evidence="1">
    <location>
        <begin position="38"/>
        <end position="114"/>
    </location>
</feature>
<name>A0A7W8MAE2_9BURK</name>
<dbReference type="PANTHER" id="PTHR36698:SF3">
    <property type="entry name" value="ABC-TYPE TRANSPORT AUXILIARY LIPOPROTEIN COMPONENT DOMAIN-CONTAINING PROTEIN"/>
    <property type="match status" value="1"/>
</dbReference>
<dbReference type="Pfam" id="PF02470">
    <property type="entry name" value="MlaD"/>
    <property type="match status" value="1"/>
</dbReference>
<protein>
    <submittedName>
        <fullName evidence="2">Phospholipid/cholesterol/gamma-HCH transport system substrate-binding protein</fullName>
    </submittedName>
</protein>
<accession>A0A7W8MAE2</accession>
<keyword evidence="3" id="KW-1185">Reference proteome</keyword>
<evidence type="ECO:0000313" key="3">
    <source>
        <dbReference type="Proteomes" id="UP000532440"/>
    </source>
</evidence>
<reference evidence="2 3" key="1">
    <citation type="submission" date="2020-08" db="EMBL/GenBank/DDBJ databases">
        <title>Genomic Encyclopedia of Type Strains, Phase IV (KMG-IV): sequencing the most valuable type-strain genomes for metagenomic binning, comparative biology and taxonomic classification.</title>
        <authorList>
            <person name="Goeker M."/>
        </authorList>
    </citation>
    <scope>NUCLEOTIDE SEQUENCE [LARGE SCALE GENOMIC DNA]</scope>
    <source>
        <strain evidence="2 3">DSM 29781</strain>
    </source>
</reference>
<evidence type="ECO:0000259" key="1">
    <source>
        <dbReference type="Pfam" id="PF02470"/>
    </source>
</evidence>
<dbReference type="InterPro" id="IPR003399">
    <property type="entry name" value="Mce/MlaD"/>
</dbReference>